<evidence type="ECO:0000256" key="1">
    <source>
        <dbReference type="SAM" id="MobiDB-lite"/>
    </source>
</evidence>
<feature type="compositionally biased region" description="Basic and acidic residues" evidence="1">
    <location>
        <begin position="249"/>
        <end position="279"/>
    </location>
</feature>
<keyword evidence="4" id="KW-1185">Reference proteome</keyword>
<dbReference type="Pfam" id="PF10539">
    <property type="entry name" value="Dev_Cell_Death"/>
    <property type="match status" value="1"/>
</dbReference>
<name>A0AAD3P4Q0_NEPGR</name>
<sequence length="748" mass="85216">MVSAKGKGKTNDSKSKVKRFGLSDDPTETTIEKLMAVPGHEEKENSFREVEMGEEEDIDEMIVEGEKIGAGHEVEERNAEEVESEEKEASYKTNTEGSVVVPRCEEKEDGIKDMKSGECVGNHMKNEMDKECRREVPHKERDSSTPGTVEVVQSGEVTAVCKRDAEELVVSESELKGEIMVGNTANDVERIASQMSSDVQMGDIVGKNKVKKSHKIIKRNVVMQRGKIITNSEGKPESSEGTKPAGELKNVDASEHVKEEEKVDAKLVNKVKNLREVSKKKVVQRPTDTVPDKNDKPKPSDKQRPGGKEELTEEELVRNIQEETKSNIMAKRTRKRSRSKAAKRDGNNGPAEDKEKAETSKMIKSKKRSESMGMIFMCSSKTKEDCYRYKVMGLPESKLDMVLKVYKGMRIFLFDFDLRLLYGIYKAAGPGGYNIEPMAFKSQFPSQVRFTVLEDCLPLEEEKFRQVIKDNYYAKNKFNCKLSSEQVKNLCELFQAVSKGKDSKLERGRVSKRTRVISLSRKQGRNGRRAPEAARHPRLAKDNRYRRPGRDEVRHDRVIVDNGYRRQARDEVRRDHVIADSGHGRQAGDGVRLDRVIVDNGYDWRPLPHEREAFVPTIVPPAPLPARSLSYAYGRTSGTDVYHPREMAYEQRGHTLVSGFDAYRRDPAVEHHDLELPGLEVRRLQDEPELHEPYASYRQSLVRREPIYSADVGREYYDYSQAGPMVEYSRPAMENAAYGSFENLYRRY</sequence>
<feature type="compositionally biased region" description="Basic and acidic residues" evidence="1">
    <location>
        <begin position="342"/>
        <end position="361"/>
    </location>
</feature>
<feature type="domain" description="DCD" evidence="2">
    <location>
        <begin position="369"/>
        <end position="496"/>
    </location>
</feature>
<dbReference type="SMART" id="SM00767">
    <property type="entry name" value="DCD"/>
    <property type="match status" value="1"/>
</dbReference>
<feature type="compositionally biased region" description="Basic and acidic residues" evidence="1">
    <location>
        <begin position="64"/>
        <end position="80"/>
    </location>
</feature>
<feature type="compositionally biased region" description="Basic residues" evidence="1">
    <location>
        <begin position="331"/>
        <end position="341"/>
    </location>
</feature>
<feature type="region of interest" description="Disordered" evidence="1">
    <location>
        <begin position="521"/>
        <end position="551"/>
    </location>
</feature>
<feature type="compositionally biased region" description="Basic and acidic residues" evidence="1">
    <location>
        <begin position="129"/>
        <end position="143"/>
    </location>
</feature>
<reference evidence="3" key="1">
    <citation type="submission" date="2023-05" db="EMBL/GenBank/DDBJ databases">
        <title>Nepenthes gracilis genome sequencing.</title>
        <authorList>
            <person name="Fukushima K."/>
        </authorList>
    </citation>
    <scope>NUCLEOTIDE SEQUENCE</scope>
    <source>
        <strain evidence="3">SING2019-196</strain>
    </source>
</reference>
<gene>
    <name evidence="3" type="ORF">Nepgr_000107</name>
</gene>
<dbReference type="EMBL" id="BSYO01000001">
    <property type="protein sequence ID" value="GMG98267.1"/>
    <property type="molecule type" value="Genomic_DNA"/>
</dbReference>
<organism evidence="3 4">
    <name type="scientific">Nepenthes gracilis</name>
    <name type="common">Slender pitcher plant</name>
    <dbReference type="NCBI Taxonomy" id="150966"/>
    <lineage>
        <taxon>Eukaryota</taxon>
        <taxon>Viridiplantae</taxon>
        <taxon>Streptophyta</taxon>
        <taxon>Embryophyta</taxon>
        <taxon>Tracheophyta</taxon>
        <taxon>Spermatophyta</taxon>
        <taxon>Magnoliopsida</taxon>
        <taxon>eudicotyledons</taxon>
        <taxon>Gunneridae</taxon>
        <taxon>Pentapetalae</taxon>
        <taxon>Caryophyllales</taxon>
        <taxon>Nepenthaceae</taxon>
        <taxon>Nepenthes</taxon>
    </lineage>
</organism>
<comment type="caution">
    <text evidence="3">The sequence shown here is derived from an EMBL/GenBank/DDBJ whole genome shotgun (WGS) entry which is preliminary data.</text>
</comment>
<feature type="compositionally biased region" description="Basic and acidic residues" evidence="1">
    <location>
        <begin position="529"/>
        <end position="551"/>
    </location>
</feature>
<evidence type="ECO:0000313" key="4">
    <source>
        <dbReference type="Proteomes" id="UP001279734"/>
    </source>
</evidence>
<protein>
    <recommendedName>
        <fullName evidence="2">DCD domain-containing protein</fullName>
    </recommendedName>
</protein>
<proteinExistence type="predicted"/>
<dbReference type="InterPro" id="IPR013989">
    <property type="entry name" value="Dev_and_cell_death_domain"/>
</dbReference>
<evidence type="ECO:0000259" key="2">
    <source>
        <dbReference type="PROSITE" id="PS51222"/>
    </source>
</evidence>
<feature type="region of interest" description="Disordered" evidence="1">
    <location>
        <begin position="1"/>
        <end position="109"/>
    </location>
</feature>
<dbReference type="AlphaFoldDB" id="A0AAD3P4Q0"/>
<accession>A0AAD3P4Q0</accession>
<dbReference type="Proteomes" id="UP001279734">
    <property type="component" value="Unassembled WGS sequence"/>
</dbReference>
<feature type="compositionally biased region" description="Basic and acidic residues" evidence="1">
    <location>
        <begin position="290"/>
        <end position="325"/>
    </location>
</feature>
<dbReference type="PROSITE" id="PS51222">
    <property type="entry name" value="DCD"/>
    <property type="match status" value="1"/>
</dbReference>
<dbReference type="PANTHER" id="PTHR46444:SF11">
    <property type="entry name" value="DCD DOMAIN-CONTAINING PROTEIN"/>
    <property type="match status" value="1"/>
</dbReference>
<feature type="region of interest" description="Disordered" evidence="1">
    <location>
        <begin position="225"/>
        <end position="368"/>
    </location>
</feature>
<feature type="compositionally biased region" description="Basic and acidic residues" evidence="1">
    <location>
        <begin position="39"/>
        <end position="51"/>
    </location>
</feature>
<feature type="compositionally biased region" description="Acidic residues" evidence="1">
    <location>
        <begin position="52"/>
        <end position="63"/>
    </location>
</feature>
<evidence type="ECO:0000313" key="3">
    <source>
        <dbReference type="EMBL" id="GMG98267.1"/>
    </source>
</evidence>
<feature type="region of interest" description="Disordered" evidence="1">
    <location>
        <begin position="129"/>
        <end position="152"/>
    </location>
</feature>
<dbReference type="PANTHER" id="PTHR46444">
    <property type="entry name" value="DCD (DEVELOPMENT AND CELL DEATH) DOMAIN PROTEIN-RELATED"/>
    <property type="match status" value="1"/>
</dbReference>